<organism evidence="1 2">
    <name type="scientific">Dentiscutata heterogama</name>
    <dbReference type="NCBI Taxonomy" id="1316150"/>
    <lineage>
        <taxon>Eukaryota</taxon>
        <taxon>Fungi</taxon>
        <taxon>Fungi incertae sedis</taxon>
        <taxon>Mucoromycota</taxon>
        <taxon>Glomeromycotina</taxon>
        <taxon>Glomeromycetes</taxon>
        <taxon>Diversisporales</taxon>
        <taxon>Gigasporaceae</taxon>
        <taxon>Dentiscutata</taxon>
    </lineage>
</organism>
<feature type="non-terminal residue" evidence="1">
    <location>
        <position position="164"/>
    </location>
</feature>
<evidence type="ECO:0000313" key="1">
    <source>
        <dbReference type="EMBL" id="CAG8704447.1"/>
    </source>
</evidence>
<sequence length="164" mass="19353">IEDGKEYIGRVVFPVYPQWKTKSEVAVMKYIYLNTNIPVPKVYYWNSFANNPVGAEYMLIEYLPEYILDVIRNLIYHYKSKDTQKCLISKYEELCKLVPKYFQNDENDMFVLIYRDFHSSNILVKNDEISKIIDWECSGTFLIENGSTTVTIKDLKEPGKYEKG</sequence>
<proteinExistence type="predicted"/>
<evidence type="ECO:0000313" key="2">
    <source>
        <dbReference type="Proteomes" id="UP000789702"/>
    </source>
</evidence>
<gene>
    <name evidence="1" type="ORF">DHETER_LOCUS11923</name>
</gene>
<reference evidence="1" key="1">
    <citation type="submission" date="2021-06" db="EMBL/GenBank/DDBJ databases">
        <authorList>
            <person name="Kallberg Y."/>
            <person name="Tangrot J."/>
            <person name="Rosling A."/>
        </authorList>
    </citation>
    <scope>NUCLEOTIDE SEQUENCE</scope>
    <source>
        <strain evidence="1">IL203A</strain>
    </source>
</reference>
<comment type="caution">
    <text evidence="1">The sequence shown here is derived from an EMBL/GenBank/DDBJ whole genome shotgun (WGS) entry which is preliminary data.</text>
</comment>
<name>A0ACA9PE82_9GLOM</name>
<feature type="non-terminal residue" evidence="1">
    <location>
        <position position="1"/>
    </location>
</feature>
<dbReference type="EMBL" id="CAJVPU010027667">
    <property type="protein sequence ID" value="CAG8704447.1"/>
    <property type="molecule type" value="Genomic_DNA"/>
</dbReference>
<dbReference type="Proteomes" id="UP000789702">
    <property type="component" value="Unassembled WGS sequence"/>
</dbReference>
<accession>A0ACA9PE82</accession>
<keyword evidence="2" id="KW-1185">Reference proteome</keyword>
<protein>
    <submittedName>
        <fullName evidence="1">13569_t:CDS:1</fullName>
    </submittedName>
</protein>